<evidence type="ECO:0000313" key="3">
    <source>
        <dbReference type="Proteomes" id="UP000028643"/>
    </source>
</evidence>
<evidence type="ECO:0000313" key="2">
    <source>
        <dbReference type="EMBL" id="KFE52265.1"/>
    </source>
</evidence>
<dbReference type="PATRIC" id="fig|317.174.peg.1996"/>
<protein>
    <recommendedName>
        <fullName evidence="4">Phytanoyl-CoA dioxygenase</fullName>
    </recommendedName>
</protein>
<dbReference type="SUPFAM" id="SSF51197">
    <property type="entry name" value="Clavaminate synthase-like"/>
    <property type="match status" value="1"/>
</dbReference>
<name>A0A085VA02_PSESX</name>
<evidence type="ECO:0000256" key="1">
    <source>
        <dbReference type="SAM" id="MobiDB-lite"/>
    </source>
</evidence>
<feature type="region of interest" description="Disordered" evidence="1">
    <location>
        <begin position="241"/>
        <end position="263"/>
    </location>
</feature>
<accession>A0A085VA02</accession>
<organism evidence="2 3">
    <name type="scientific">Pseudomonas syringae</name>
    <dbReference type="NCBI Taxonomy" id="317"/>
    <lineage>
        <taxon>Bacteria</taxon>
        <taxon>Pseudomonadati</taxon>
        <taxon>Pseudomonadota</taxon>
        <taxon>Gammaproteobacteria</taxon>
        <taxon>Pseudomonadales</taxon>
        <taxon>Pseudomonadaceae</taxon>
        <taxon>Pseudomonas</taxon>
    </lineage>
</organism>
<reference evidence="2 3" key="1">
    <citation type="submission" date="2014-07" db="EMBL/GenBank/DDBJ databases">
        <title>Draft Genome Sequences of Environmental Pseudomonas syringae strains.</title>
        <authorList>
            <person name="Baltrus D.A."/>
            <person name="Berge O."/>
            <person name="Morris C."/>
        </authorList>
    </citation>
    <scope>NUCLEOTIDE SEQUENCE [LARGE SCALE GENOMIC DNA]</scope>
    <source>
        <strain evidence="2 3">CEB003</strain>
    </source>
</reference>
<dbReference type="Proteomes" id="UP000028643">
    <property type="component" value="Unassembled WGS sequence"/>
</dbReference>
<dbReference type="EMBL" id="JPQT01000098">
    <property type="protein sequence ID" value="KFE52265.1"/>
    <property type="molecule type" value="Genomic_DNA"/>
</dbReference>
<sequence length="263" mass="29938">MQYQKFSEAQIETLVDAINTDGFAVLRGWANEVELAELQTMVSQAVSAAGNQYVALAGSQAVAGSLLHEWGSSPDFLDLCQRVVAKETGQRSSEPDLHQVLRCLIGERGQRESLIFHYDSFVLTAIMPVCMPENSDPGDLIMLPNHRPIRKNYALNLLDKLLIDNRWSQRRLARRHARHAEQFVRIRMRPGDMYLFWGYRSLHTNLPADPTVIRSTAVFHYQNVHGRSSLASRIRRSLAELKPKQASQLEEPHAQREPFAKRP</sequence>
<feature type="compositionally biased region" description="Basic and acidic residues" evidence="1">
    <location>
        <begin position="250"/>
        <end position="263"/>
    </location>
</feature>
<dbReference type="RefSeq" id="WP_047574188.1">
    <property type="nucleotide sequence ID" value="NZ_JPQT01000098.1"/>
</dbReference>
<dbReference type="AlphaFoldDB" id="A0A085VA02"/>
<comment type="caution">
    <text evidence="2">The sequence shown here is derived from an EMBL/GenBank/DDBJ whole genome shotgun (WGS) entry which is preliminary data.</text>
</comment>
<gene>
    <name evidence="2" type="ORF">IV02_09755</name>
</gene>
<evidence type="ECO:0008006" key="4">
    <source>
        <dbReference type="Google" id="ProtNLM"/>
    </source>
</evidence>
<proteinExistence type="predicted"/>